<keyword evidence="2" id="KW-0472">Membrane</keyword>
<feature type="compositionally biased region" description="Basic and acidic residues" evidence="1">
    <location>
        <begin position="731"/>
        <end position="755"/>
    </location>
</feature>
<feature type="transmembrane region" description="Helical" evidence="2">
    <location>
        <begin position="223"/>
        <end position="246"/>
    </location>
</feature>
<feature type="region of interest" description="Disordered" evidence="1">
    <location>
        <begin position="544"/>
        <end position="571"/>
    </location>
</feature>
<reference evidence="3" key="1">
    <citation type="submission" date="2021-01" db="EMBL/GenBank/DDBJ databases">
        <authorList>
            <person name="Corre E."/>
            <person name="Pelletier E."/>
            <person name="Niang G."/>
            <person name="Scheremetjew M."/>
            <person name="Finn R."/>
            <person name="Kale V."/>
            <person name="Holt S."/>
            <person name="Cochrane G."/>
            <person name="Meng A."/>
            <person name="Brown T."/>
            <person name="Cohen L."/>
        </authorList>
    </citation>
    <scope>NUCLEOTIDE SEQUENCE</scope>
    <source>
        <strain evidence="3">10249 10 AB</strain>
    </source>
</reference>
<feature type="region of interest" description="Disordered" evidence="1">
    <location>
        <begin position="198"/>
        <end position="218"/>
    </location>
</feature>
<feature type="compositionally biased region" description="Polar residues" evidence="1">
    <location>
        <begin position="360"/>
        <end position="369"/>
    </location>
</feature>
<dbReference type="AlphaFoldDB" id="A0A7S4AHA4"/>
<sequence length="988" mass="104586">MTNPPTQPSTTEVAIAKYGVAITDGKAEDIPLSLYESDLIQSMDIVAENVAYEVNLILRESGRYLQKQEGGSSLSRSLRRSHRKLTSIIAVELPTAIDNVNEAECPSFVPSNDECKRVTASVELSITTTGNVTPVARQFNDQDLTDSTAITDLYQDRLNMAIQNGALQAALIEVNPNSVVSITTGAAPSPPIPIPIPTLTPTSDVVTSPPTTSVTETPKSVPISVGGIIGLILAGIGGVIIGFLVITALRRRSLEDSGGNSSSVYGASADELAPDVEEADFKTEVHEAEIVDLGSMDEDDGFDKAGKYEVPSSAMIQPEQSPTTVDSGQPAVDAGAMTATTVVGTAVALAATSASENDDSQTNLTTVSSPGKKKRPSGALYEVPGAKGVVSDDASSAGESGWSSNQDGSSANTSMDNSLDSIPQSNFAGIAPVVLGDVATVEMDNETIDDASSLASQEKLQPSAEQEQINSVSQSLSPINDMSASTSMSTQSRTQSQDQSYTGTTGTEGSIQSNYSELDEAIHKGDWAAVGVTAALLASQAYGDESTQGSSKQSSARLRRQTAPLNPERAEELDRLVESGDWEGVVAAAAKFDAQEALRGDAQSSQNSYGSIVSVASAAGSNNSSALSGSVGGSSTGTIPSNTSESRTIDTTTSPSTYTATGLTATSDTASTRSKARKLNEIRDEVEGLVHAVVPEEADNVDEMMTQFRGREEELVETLRSMQERQVAQKARKESQRQAKRQAKEYVHDKKKQESDETIDNAATSADDMWINEIAEYPVTDAFTGTAVAKGAALEIPMEVDEDAEAKAMKSQLKEAIYKEDWENVAEAAAGLSGHAFQKPLSSQDGDSVVSNPSVNINTLVDEGDWDGVVASASKYAEAESTNGSSSNEYTKESTEEEIADDSTIEERRKRREERLKEEEEALAQAQIWDAIADQTKVDDNQEEEGAAGLAADWAIDQSLAALQKAEEEDDNESRNSDQDTKDDNESL</sequence>
<dbReference type="EMBL" id="HBIX01011171">
    <property type="protein sequence ID" value="CAE0715670.1"/>
    <property type="molecule type" value="Transcribed_RNA"/>
</dbReference>
<evidence type="ECO:0000313" key="3">
    <source>
        <dbReference type="EMBL" id="CAE0715670.1"/>
    </source>
</evidence>
<gene>
    <name evidence="3" type="ORF">PAUS00366_LOCUS8422</name>
</gene>
<feature type="compositionally biased region" description="Low complexity" evidence="1">
    <location>
        <begin position="199"/>
        <end position="218"/>
    </location>
</feature>
<feature type="region of interest" description="Disordered" evidence="1">
    <location>
        <begin position="960"/>
        <end position="988"/>
    </location>
</feature>
<feature type="compositionally biased region" description="Polar residues" evidence="1">
    <location>
        <begin position="545"/>
        <end position="556"/>
    </location>
</feature>
<feature type="region of interest" description="Disordered" evidence="1">
    <location>
        <begin position="451"/>
        <end position="511"/>
    </location>
</feature>
<feature type="compositionally biased region" description="Low complexity" evidence="1">
    <location>
        <begin position="649"/>
        <end position="664"/>
    </location>
</feature>
<evidence type="ECO:0000256" key="2">
    <source>
        <dbReference type="SAM" id="Phobius"/>
    </source>
</evidence>
<feature type="region of interest" description="Disordered" evidence="1">
    <location>
        <begin position="728"/>
        <end position="760"/>
    </location>
</feature>
<proteinExistence type="predicted"/>
<keyword evidence="2" id="KW-1133">Transmembrane helix</keyword>
<feature type="region of interest" description="Disordered" evidence="1">
    <location>
        <begin position="621"/>
        <end position="676"/>
    </location>
</feature>
<feature type="compositionally biased region" description="Low complexity" evidence="1">
    <location>
        <begin position="483"/>
        <end position="502"/>
    </location>
</feature>
<feature type="compositionally biased region" description="Basic and acidic residues" evidence="1">
    <location>
        <begin position="905"/>
        <end position="918"/>
    </location>
</feature>
<keyword evidence="2" id="KW-0812">Transmembrane</keyword>
<feature type="region of interest" description="Disordered" evidence="1">
    <location>
        <begin position="353"/>
        <end position="420"/>
    </location>
</feature>
<feature type="compositionally biased region" description="Basic and acidic residues" evidence="1">
    <location>
        <begin position="973"/>
        <end position="988"/>
    </location>
</feature>
<feature type="compositionally biased region" description="Polar residues" evidence="1">
    <location>
        <begin position="880"/>
        <end position="889"/>
    </location>
</feature>
<evidence type="ECO:0000256" key="1">
    <source>
        <dbReference type="SAM" id="MobiDB-lite"/>
    </source>
</evidence>
<feature type="compositionally biased region" description="Polar residues" evidence="1">
    <location>
        <begin position="393"/>
        <end position="420"/>
    </location>
</feature>
<name>A0A7S4AHA4_9STRA</name>
<organism evidence="3">
    <name type="scientific">Pseudo-nitzschia australis</name>
    <dbReference type="NCBI Taxonomy" id="44445"/>
    <lineage>
        <taxon>Eukaryota</taxon>
        <taxon>Sar</taxon>
        <taxon>Stramenopiles</taxon>
        <taxon>Ochrophyta</taxon>
        <taxon>Bacillariophyta</taxon>
        <taxon>Bacillariophyceae</taxon>
        <taxon>Bacillariophycidae</taxon>
        <taxon>Bacillariales</taxon>
        <taxon>Bacillariaceae</taxon>
        <taxon>Pseudo-nitzschia</taxon>
    </lineage>
</organism>
<feature type="compositionally biased region" description="Acidic residues" evidence="1">
    <location>
        <begin position="895"/>
        <end position="904"/>
    </location>
</feature>
<feature type="compositionally biased region" description="Polar residues" evidence="1">
    <location>
        <begin position="453"/>
        <end position="482"/>
    </location>
</feature>
<accession>A0A7S4AHA4</accession>
<feature type="region of interest" description="Disordered" evidence="1">
    <location>
        <begin position="876"/>
        <end position="922"/>
    </location>
</feature>
<protein>
    <submittedName>
        <fullName evidence="3">Uncharacterized protein</fullName>
    </submittedName>
</protein>